<keyword evidence="1" id="KW-1133">Transmembrane helix</keyword>
<sequence>MADAPAPDPQPKPIKKRRFRRFCIYVASLVVIICGVLVITVTLMLGKPVQAPDWVRTEVEARVSAMLPDGSLRLGRVEVEITEAFAPIVRLSDLTLLDANGSRIAQLEDIQGQMSRNALMQGQLQINRVDITGLLVKLRRNQDGSFDVAFADGAMAVDQAATMAELLTRIDTLFQKPQHASIRHIAVNGLTLRYDDFRSGRVWIADGGRILLTQNDRNLRLRTDFAVLGGGSSVTSLEMTYESRKGSIGAQIGVQLENAPAQDIALQAPALAWLSALEAPISGSMRFDINDDATLGPLFGRLEIGQGALQPTLETRPIKFQTAQTYFTYDPTKELISFDEVVVKSSTVSALAEGKAYLRDFENGLPQSMLGQFAFSDLGVNPDGVFDDMVGIDSAAMDFRLKLDPFTLDFGQIVLNKGDTTVQANGQAKAAQDGWQVSLDANVTQLTPDEILGYWPTSFKPKTRNWFENNVLAGRLSDGHAALRVKPNEARVFTFSGDYDQASLRYMKTLPVVQNAKGHMTLKDYRLVIIADQGQVIAPQGGRISAAGTVFEIPDVRIKQPPANIMIRTNSTITAALAVLDEKPFEFLTKANQPVDLADGRAKLAIDIALRLKQGLTIDDVIYSAGGTLTSVRSDHLIKDRILASQNLSVSVTPNSLKVFGRARLGQVPVDATWALPLGPDNRAAGSRVDGTVELSERFSDEFGIALPAGSLNGAGLGRFSLNIPKGRPVEFQVTSDLQGLGLQLRDLGWSKPQNRSGRLAVAGVLGNPARIDQIEIESDGFFASGSVALNENGTMSAARFSRVRVEDWLDAPVTLNGRGVRQVPEIVISSGRIDLRKTTFGDQGGTGEGGPMRLALDELVVSDSISLTDLRGNFSAQGAFNGRFSAKVNGGAPINGILAPSEAGTAIRVTSDDAGGVLRSAGLLKQARRGNLDLTLRPARQDGRYNGRLLVTDTRIQNAPALAGILSAVSIVGLLDQMANSGILFSEVEANFVLTPNQVILTQSSAVGPSMGISMDGIYNLNTGRMDMQGVLSPIYMVNSIGSILTRRGEGLIGFNFNMRGTASDPSVVVNPLSALTPGMFREIFRRPPPSVPQ</sequence>
<organism evidence="3 4">
    <name type="scientific">Parasulfitobacter algicola</name>
    <dbReference type="NCBI Taxonomy" id="2614809"/>
    <lineage>
        <taxon>Bacteria</taxon>
        <taxon>Pseudomonadati</taxon>
        <taxon>Pseudomonadota</taxon>
        <taxon>Alphaproteobacteria</taxon>
        <taxon>Rhodobacterales</taxon>
        <taxon>Roseobacteraceae</taxon>
        <taxon>Parasulfitobacter</taxon>
    </lineage>
</organism>
<evidence type="ECO:0000313" key="4">
    <source>
        <dbReference type="Proteomes" id="UP000777935"/>
    </source>
</evidence>
<feature type="domain" description="YhdP central" evidence="2">
    <location>
        <begin position="367"/>
        <end position="773"/>
    </location>
</feature>
<dbReference type="RefSeq" id="WP_174139013.1">
    <property type="nucleotide sequence ID" value="NZ_JABUFE010000008.1"/>
</dbReference>
<name>A0ABX2IYX7_9RHOB</name>
<keyword evidence="1" id="KW-0812">Transmembrane</keyword>
<evidence type="ECO:0000313" key="3">
    <source>
        <dbReference type="EMBL" id="NSX55866.1"/>
    </source>
</evidence>
<gene>
    <name evidence="3" type="ORF">HRQ87_13750</name>
</gene>
<accession>A0ABX2IYX7</accession>
<keyword evidence="4" id="KW-1185">Reference proteome</keyword>
<feature type="transmembrane region" description="Helical" evidence="1">
    <location>
        <begin position="22"/>
        <end position="46"/>
    </location>
</feature>
<keyword evidence="1" id="KW-0472">Membrane</keyword>
<dbReference type="Pfam" id="PF13116">
    <property type="entry name" value="YhdP"/>
    <property type="match status" value="1"/>
</dbReference>
<proteinExistence type="predicted"/>
<protein>
    <recommendedName>
        <fullName evidence="2">YhdP central domain-containing protein</fullName>
    </recommendedName>
</protein>
<dbReference type="EMBL" id="JABUFE010000008">
    <property type="protein sequence ID" value="NSX55866.1"/>
    <property type="molecule type" value="Genomic_DNA"/>
</dbReference>
<evidence type="ECO:0000259" key="2">
    <source>
        <dbReference type="Pfam" id="PF13116"/>
    </source>
</evidence>
<evidence type="ECO:0000256" key="1">
    <source>
        <dbReference type="SAM" id="Phobius"/>
    </source>
</evidence>
<reference evidence="3 4" key="1">
    <citation type="submission" date="2020-06" db="EMBL/GenBank/DDBJ databases">
        <title>Sulfitobacter algicola sp. nov., isolated from green algae.</title>
        <authorList>
            <person name="Wang C."/>
        </authorList>
    </citation>
    <scope>NUCLEOTIDE SEQUENCE [LARGE SCALE GENOMIC DNA]</scope>
    <source>
        <strain evidence="3 4">1151</strain>
    </source>
</reference>
<dbReference type="Proteomes" id="UP000777935">
    <property type="component" value="Unassembled WGS sequence"/>
</dbReference>
<dbReference type="InterPro" id="IPR025263">
    <property type="entry name" value="YhdP_central"/>
</dbReference>
<comment type="caution">
    <text evidence="3">The sequence shown here is derived from an EMBL/GenBank/DDBJ whole genome shotgun (WGS) entry which is preliminary data.</text>
</comment>